<dbReference type="SUPFAM" id="SSF53448">
    <property type="entry name" value="Nucleotide-diphospho-sugar transferases"/>
    <property type="match status" value="1"/>
</dbReference>
<keyword evidence="2" id="KW-1185">Reference proteome</keyword>
<gene>
    <name evidence="1" type="ORF">RHODO2019_09915</name>
</gene>
<dbReference type="PANTHER" id="PTHR43646">
    <property type="entry name" value="GLYCOSYLTRANSFERASE"/>
    <property type="match status" value="1"/>
</dbReference>
<name>A0ABY6NVX4_9NOCA</name>
<protein>
    <submittedName>
        <fullName evidence="1">Glycosyltransferase family 2 protein</fullName>
    </submittedName>
</protein>
<dbReference type="PANTHER" id="PTHR43646:SF3">
    <property type="entry name" value="SLR1566 PROTEIN"/>
    <property type="match status" value="1"/>
</dbReference>
<reference evidence="1" key="1">
    <citation type="submission" date="2022-10" db="EMBL/GenBank/DDBJ databases">
        <title>Rhodococcus sp.75.</title>
        <authorList>
            <person name="Sun M."/>
        </authorList>
    </citation>
    <scope>NUCLEOTIDE SEQUENCE</scope>
    <source>
        <strain evidence="1">75</strain>
    </source>
</reference>
<dbReference type="Proteomes" id="UP001164965">
    <property type="component" value="Chromosome"/>
</dbReference>
<organism evidence="1 2">
    <name type="scientific">Rhodococcus antarcticus</name>
    <dbReference type="NCBI Taxonomy" id="2987751"/>
    <lineage>
        <taxon>Bacteria</taxon>
        <taxon>Bacillati</taxon>
        <taxon>Actinomycetota</taxon>
        <taxon>Actinomycetes</taxon>
        <taxon>Mycobacteriales</taxon>
        <taxon>Nocardiaceae</taxon>
        <taxon>Rhodococcus</taxon>
    </lineage>
</organism>
<evidence type="ECO:0000313" key="2">
    <source>
        <dbReference type="Proteomes" id="UP001164965"/>
    </source>
</evidence>
<dbReference type="CDD" id="cd00761">
    <property type="entry name" value="Glyco_tranf_GTA_type"/>
    <property type="match status" value="1"/>
</dbReference>
<dbReference type="InterPro" id="IPR029044">
    <property type="entry name" value="Nucleotide-diphossugar_trans"/>
</dbReference>
<proteinExistence type="predicted"/>
<dbReference type="Gene3D" id="3.90.550.10">
    <property type="entry name" value="Spore Coat Polysaccharide Biosynthesis Protein SpsA, Chain A"/>
    <property type="match status" value="1"/>
</dbReference>
<evidence type="ECO:0000313" key="1">
    <source>
        <dbReference type="EMBL" id="UZJ23542.1"/>
    </source>
</evidence>
<sequence>MRAGALLAVAGAVHARTNRRLLRRPLAAPPRCDEQVTVCVPARDEERTVGLLLGDLRRQVGVPRLRVLVLDDDSTDATAARARAGGAQVTSSHGPPAPGWLGKPAACHRLAELAREGRTPDVLVFVDADVRLAPHAVAASVELLRRHRLALVSPWPTQLAGSVAERLVQPLQQWSWLTTLPLRVAEFSRRPSLAAANGQLLVVDAAAYAGVGGHGAVAAEVVEDVALARALRRAGHRTAPADGSTLARCRMYDGAREVRDGYGKSLWTAFGSPAGSAAVLALLGLTQVLPAVAALAGSGRTRAWGLLGWAAGADSRATAARTAGTPGWPDSVAQPVSVLVLAALTVHSHRGHRRGALTWKGRQLP</sequence>
<dbReference type="EMBL" id="CP110615">
    <property type="protein sequence ID" value="UZJ23542.1"/>
    <property type="molecule type" value="Genomic_DNA"/>
</dbReference>
<accession>A0ABY6NVX4</accession>
<dbReference type="Pfam" id="PF13641">
    <property type="entry name" value="Glyco_tranf_2_3"/>
    <property type="match status" value="1"/>
</dbReference>